<dbReference type="Pfam" id="PF01565">
    <property type="entry name" value="FAD_binding_4"/>
    <property type="match status" value="1"/>
</dbReference>
<evidence type="ECO:0000256" key="4">
    <source>
        <dbReference type="ARBA" id="ARBA00022729"/>
    </source>
</evidence>
<dbReference type="PANTHER" id="PTHR32448">
    <property type="entry name" value="OS08G0158400 PROTEIN"/>
    <property type="match status" value="1"/>
</dbReference>
<dbReference type="InterPro" id="IPR016166">
    <property type="entry name" value="FAD-bd_PCMH"/>
</dbReference>
<evidence type="ECO:0000259" key="10">
    <source>
        <dbReference type="PROSITE" id="PS51387"/>
    </source>
</evidence>
<dbReference type="InterPro" id="IPR016167">
    <property type="entry name" value="FAD-bd_PCMH_sub1"/>
</dbReference>
<feature type="region of interest" description="Disordered" evidence="8">
    <location>
        <begin position="520"/>
        <end position="613"/>
    </location>
</feature>
<keyword evidence="5" id="KW-0274">FAD</keyword>
<dbReference type="FunFam" id="3.30.43.10:FF:000004">
    <property type="entry name" value="Berberine bridge enzyme-like 15"/>
    <property type="match status" value="1"/>
</dbReference>
<evidence type="ECO:0000256" key="8">
    <source>
        <dbReference type="SAM" id="MobiDB-lite"/>
    </source>
</evidence>
<name>A0AAV0N187_9ROSI</name>
<dbReference type="GO" id="GO:0016491">
    <property type="term" value="F:oxidoreductase activity"/>
    <property type="evidence" value="ECO:0007669"/>
    <property type="project" value="InterPro"/>
</dbReference>
<comment type="cofactor">
    <cofactor evidence="1">
        <name>FAD</name>
        <dbReference type="ChEBI" id="CHEBI:57692"/>
    </cofactor>
</comment>
<keyword evidence="6" id="KW-1015">Disulfide bond</keyword>
<keyword evidence="3" id="KW-0285">Flavoprotein</keyword>
<evidence type="ECO:0000313" key="12">
    <source>
        <dbReference type="Proteomes" id="UP001154282"/>
    </source>
</evidence>
<dbReference type="Pfam" id="PF08031">
    <property type="entry name" value="BBE"/>
    <property type="match status" value="1"/>
</dbReference>
<evidence type="ECO:0000256" key="6">
    <source>
        <dbReference type="ARBA" id="ARBA00023157"/>
    </source>
</evidence>
<evidence type="ECO:0000256" key="2">
    <source>
        <dbReference type="ARBA" id="ARBA00005466"/>
    </source>
</evidence>
<organism evidence="11 12">
    <name type="scientific">Linum tenue</name>
    <dbReference type="NCBI Taxonomy" id="586396"/>
    <lineage>
        <taxon>Eukaryota</taxon>
        <taxon>Viridiplantae</taxon>
        <taxon>Streptophyta</taxon>
        <taxon>Embryophyta</taxon>
        <taxon>Tracheophyta</taxon>
        <taxon>Spermatophyta</taxon>
        <taxon>Magnoliopsida</taxon>
        <taxon>eudicotyledons</taxon>
        <taxon>Gunneridae</taxon>
        <taxon>Pentapetalae</taxon>
        <taxon>rosids</taxon>
        <taxon>fabids</taxon>
        <taxon>Malpighiales</taxon>
        <taxon>Linaceae</taxon>
        <taxon>Linum</taxon>
    </lineage>
</organism>
<keyword evidence="12" id="KW-1185">Reference proteome</keyword>
<evidence type="ECO:0000256" key="3">
    <source>
        <dbReference type="ARBA" id="ARBA00022630"/>
    </source>
</evidence>
<feature type="compositionally biased region" description="Low complexity" evidence="8">
    <location>
        <begin position="584"/>
        <end position="596"/>
    </location>
</feature>
<dbReference type="GO" id="GO:1901696">
    <property type="term" value="P:cannabinoid biosynthetic process"/>
    <property type="evidence" value="ECO:0007669"/>
    <property type="project" value="UniProtKB-ARBA"/>
</dbReference>
<keyword evidence="4 9" id="KW-0732">Signal</keyword>
<comment type="caution">
    <text evidence="11">The sequence shown here is derived from an EMBL/GenBank/DDBJ whole genome shotgun (WGS) entry which is preliminary data.</text>
</comment>
<evidence type="ECO:0000313" key="11">
    <source>
        <dbReference type="EMBL" id="CAI0452181.1"/>
    </source>
</evidence>
<dbReference type="Gene3D" id="3.30.465.10">
    <property type="match status" value="1"/>
</dbReference>
<protein>
    <recommendedName>
        <fullName evidence="10">FAD-binding PCMH-type domain-containing protein</fullName>
    </recommendedName>
</protein>
<keyword evidence="7" id="KW-0325">Glycoprotein</keyword>
<dbReference type="InterPro" id="IPR036318">
    <property type="entry name" value="FAD-bd_PCMH-like_sf"/>
</dbReference>
<feature type="chain" id="PRO_5043886041" description="FAD-binding PCMH-type domain-containing protein" evidence="9">
    <location>
        <begin position="21"/>
        <end position="640"/>
    </location>
</feature>
<dbReference type="AlphaFoldDB" id="A0AAV0N187"/>
<dbReference type="InterPro" id="IPR016169">
    <property type="entry name" value="FAD-bd_PCMH_sub2"/>
</dbReference>
<dbReference type="Gene3D" id="3.40.462.20">
    <property type="match status" value="1"/>
</dbReference>
<gene>
    <name evidence="11" type="ORF">LITE_LOCUS31128</name>
</gene>
<dbReference type="PROSITE" id="PS51387">
    <property type="entry name" value="FAD_PCMH"/>
    <property type="match status" value="1"/>
</dbReference>
<feature type="compositionally biased region" description="Polar residues" evidence="8">
    <location>
        <begin position="563"/>
        <end position="579"/>
    </location>
</feature>
<dbReference type="SUPFAM" id="SSF56176">
    <property type="entry name" value="FAD-binding/transporter-associated domain-like"/>
    <property type="match status" value="1"/>
</dbReference>
<evidence type="ECO:0000256" key="9">
    <source>
        <dbReference type="SAM" id="SignalP"/>
    </source>
</evidence>
<dbReference type="InterPro" id="IPR006094">
    <property type="entry name" value="Oxid_FAD_bind_N"/>
</dbReference>
<dbReference type="Gene3D" id="3.30.43.10">
    <property type="entry name" value="Uridine Diphospho-n-acetylenolpyruvylglucosamine Reductase, domain 2"/>
    <property type="match status" value="1"/>
</dbReference>
<dbReference type="InterPro" id="IPR012951">
    <property type="entry name" value="BBE"/>
</dbReference>
<reference evidence="11" key="1">
    <citation type="submission" date="2022-08" db="EMBL/GenBank/DDBJ databases">
        <authorList>
            <person name="Gutierrez-Valencia J."/>
        </authorList>
    </citation>
    <scope>NUCLEOTIDE SEQUENCE</scope>
</reference>
<feature type="compositionally biased region" description="Low complexity" evidence="8">
    <location>
        <begin position="540"/>
        <end position="553"/>
    </location>
</feature>
<accession>A0AAV0N187</accession>
<dbReference type="Proteomes" id="UP001154282">
    <property type="component" value="Unassembled WGS sequence"/>
</dbReference>
<evidence type="ECO:0000256" key="1">
    <source>
        <dbReference type="ARBA" id="ARBA00001974"/>
    </source>
</evidence>
<feature type="signal peptide" evidence="9">
    <location>
        <begin position="1"/>
        <end position="20"/>
    </location>
</feature>
<dbReference type="EMBL" id="CAMGYJ010000007">
    <property type="protein sequence ID" value="CAI0452181.1"/>
    <property type="molecule type" value="Genomic_DNA"/>
</dbReference>
<sequence>MSLLLILSLVFLLSWNVAAAGDDDQQKAFVQCLSNSTSVASNISNIVYPSDNPSFSSILEFSIRNRRFDTPTTPKPLVIVTPHNVSHIQSTVLCAQSHNLQLRVRSGGHDYEGLSYVSPRPFVVLDLIQMSNITVDVSNRTAWVQSGATVGQVYAQVGKSSNTLAFPASVCNTVGIGGIVSGGGYGTLLRYAGLAADHVADVQVVDARGRVRDRASLGEDVFWAIRGGGGNTFGIVVAWKFNLVTVPETVTMFSVTKTLEQGPTKYLAKWQKIADTLPNELLIRIVMYKAVNPVTIAVVFNCLYVGSKDKALSLIQESFPELGVTPEVMFEMTWAQSTIQFAGVNGTTLDSLESRTPVKDVIYFKAKSDYVTKPIPDSAMDGLLKMMMQDGIEQPYVIFTPYGGKMAEIASNSIPFPHREGNLFKIQYLVYWKEDSEEVSNAHMKWIRDVYDYMGSYVSSNPRAAYINYRDLDIGENMNSSTGGNGTTAYQQAKVWGVKYFKGNFERLVKIKTAFDPTNFFSNEQSIPSLGVGKEGQTTSSNSSSSASAPSGDSDGGNNAGNETQSGDNNAGNGTQSGDVGQGDNNTTNNNNDNNNGTQIGGVGQGDNGNSTTQTSASVVVRYGPRSYYYLVLLFLVLFI</sequence>
<evidence type="ECO:0000256" key="7">
    <source>
        <dbReference type="ARBA" id="ARBA00023180"/>
    </source>
</evidence>
<comment type="similarity">
    <text evidence="2">Belongs to the oxygen-dependent FAD-linked oxidoreductase family.</text>
</comment>
<feature type="domain" description="FAD-binding PCMH-type" evidence="10">
    <location>
        <begin position="72"/>
        <end position="246"/>
    </location>
</feature>
<evidence type="ECO:0000256" key="5">
    <source>
        <dbReference type="ARBA" id="ARBA00022827"/>
    </source>
</evidence>
<proteinExistence type="inferred from homology"/>
<dbReference type="GO" id="GO:0071949">
    <property type="term" value="F:FAD binding"/>
    <property type="evidence" value="ECO:0007669"/>
    <property type="project" value="InterPro"/>
</dbReference>